<dbReference type="Pfam" id="PF17819">
    <property type="entry name" value="Tex55"/>
    <property type="match status" value="1"/>
</dbReference>
<dbReference type="OrthoDB" id="522106at2759"/>
<reference evidence="2 3" key="1">
    <citation type="submission" date="2019-04" db="EMBL/GenBank/DDBJ databases">
        <title>Annotation for the trematode Fasciola gigantica.</title>
        <authorList>
            <person name="Choi Y.-J."/>
        </authorList>
    </citation>
    <scope>NUCLEOTIDE SEQUENCE [LARGE SCALE GENOMIC DNA]</scope>
    <source>
        <strain evidence="2">Uganda_cow_1</strain>
    </source>
</reference>
<proteinExistence type="predicted"/>
<protein>
    <submittedName>
        <fullName evidence="2">Uncharacterized protein</fullName>
    </submittedName>
</protein>
<dbReference type="CDD" id="cd22975">
    <property type="entry name" value="DD_TEX55"/>
    <property type="match status" value="1"/>
</dbReference>
<evidence type="ECO:0000313" key="3">
    <source>
        <dbReference type="Proteomes" id="UP000316759"/>
    </source>
</evidence>
<evidence type="ECO:0000313" key="1">
    <source>
        <dbReference type="EMBL" id="TPP65071.1"/>
    </source>
</evidence>
<dbReference type="InterPro" id="IPR040760">
    <property type="entry name" value="Tex55"/>
</dbReference>
<keyword evidence="3" id="KW-1185">Reference proteome</keyword>
<evidence type="ECO:0000313" key="2">
    <source>
        <dbReference type="EMBL" id="TPP65072.1"/>
    </source>
</evidence>
<gene>
    <name evidence="1" type="ORF">FGIG_02499</name>
    <name evidence="2" type="ORF">FGIG_02500</name>
</gene>
<dbReference type="AlphaFoldDB" id="A0A504YSD6"/>
<dbReference type="SUPFAM" id="SSF47391">
    <property type="entry name" value="Dimerization-anchoring domain of cAMP-dependent PK regulatory subunit"/>
    <property type="match status" value="1"/>
</dbReference>
<sequence>MEQTEFSRPTTTDAESITGLIDPKRTAAIYLEKHGILRLFEQLTSDIILYQPEDPIQYMVDNVEHIHLQMNLQ</sequence>
<name>A0A504YSD6_FASGI</name>
<dbReference type="Proteomes" id="UP000316759">
    <property type="component" value="Unassembled WGS sequence"/>
</dbReference>
<accession>A0A504YSD6</accession>
<dbReference type="InterPro" id="IPR048377">
    <property type="entry name" value="TEX55_DD"/>
</dbReference>
<dbReference type="EMBL" id="SUNJ01003663">
    <property type="protein sequence ID" value="TPP65071.1"/>
    <property type="molecule type" value="Genomic_DNA"/>
</dbReference>
<comment type="caution">
    <text evidence="2">The sequence shown here is derived from an EMBL/GenBank/DDBJ whole genome shotgun (WGS) entry which is preliminary data.</text>
</comment>
<organism evidence="2 3">
    <name type="scientific">Fasciola gigantica</name>
    <name type="common">Giant liver fluke</name>
    <dbReference type="NCBI Taxonomy" id="46835"/>
    <lineage>
        <taxon>Eukaryota</taxon>
        <taxon>Metazoa</taxon>
        <taxon>Spiralia</taxon>
        <taxon>Lophotrochozoa</taxon>
        <taxon>Platyhelminthes</taxon>
        <taxon>Trematoda</taxon>
        <taxon>Digenea</taxon>
        <taxon>Plagiorchiida</taxon>
        <taxon>Echinostomata</taxon>
        <taxon>Echinostomatoidea</taxon>
        <taxon>Fasciolidae</taxon>
        <taxon>Fasciola</taxon>
    </lineage>
</organism>
<dbReference type="EMBL" id="SUNJ01003663">
    <property type="protein sequence ID" value="TPP65072.1"/>
    <property type="molecule type" value="Genomic_DNA"/>
</dbReference>